<feature type="transmembrane region" description="Helical" evidence="1">
    <location>
        <begin position="47"/>
        <end position="66"/>
    </location>
</feature>
<dbReference type="EMBL" id="CP053923">
    <property type="protein sequence ID" value="QNT71025.1"/>
    <property type="molecule type" value="Genomic_DNA"/>
</dbReference>
<evidence type="ECO:0000313" key="3">
    <source>
        <dbReference type="Proteomes" id="UP000516369"/>
    </source>
</evidence>
<feature type="transmembrane region" description="Helical" evidence="1">
    <location>
        <begin position="166"/>
        <end position="190"/>
    </location>
</feature>
<sequence>MSGEPTPVIRPNTLPYADRVIIVGSDAPFGWLAAGWRDFRRAGLVSFLYGLLIAATGLALTVGLYLADLAYLIAPLVAGFMLVGPALTVGLYAISRDLEAGRRASLGRALAAWRKNSGRFLGMGLLLVAFLIVWLRFAALIFAVSFPYKPPELSHLLTSLLFTVDGLTFLGIGTVVGAGMATIVFSVSVVSLPMLLDRDVDILQAIVTSVVCVMMNARVMAVWAALIVLFTAAGLLTAYVGLAVTLPLIGHASWHAYRALIRPAG</sequence>
<dbReference type="Pfam" id="PF09955">
    <property type="entry name" value="DUF2189"/>
    <property type="match status" value="1"/>
</dbReference>
<dbReference type="InterPro" id="IPR018692">
    <property type="entry name" value="DUF2189"/>
</dbReference>
<accession>A0A7H1N5N9</accession>
<keyword evidence="1" id="KW-0812">Transmembrane</keyword>
<dbReference type="RefSeq" id="WP_190261486.1">
    <property type="nucleotide sequence ID" value="NZ_CP053923.1"/>
</dbReference>
<organism evidence="2 3">
    <name type="scientific">Defluviicoccus vanus</name>
    <dbReference type="NCBI Taxonomy" id="111831"/>
    <lineage>
        <taxon>Bacteria</taxon>
        <taxon>Pseudomonadati</taxon>
        <taxon>Pseudomonadota</taxon>
        <taxon>Alphaproteobacteria</taxon>
        <taxon>Rhodospirillales</taxon>
        <taxon>Rhodospirillaceae</taxon>
        <taxon>Defluviicoccus</taxon>
    </lineage>
</organism>
<proteinExistence type="predicted"/>
<dbReference type="KEGG" id="dvn:HQ394_19060"/>
<keyword evidence="1" id="KW-1133">Transmembrane helix</keyword>
<protein>
    <submittedName>
        <fullName evidence="2">DUF2189 domain-containing protein</fullName>
    </submittedName>
</protein>
<keyword evidence="1" id="KW-0472">Membrane</keyword>
<reference evidence="2 3" key="1">
    <citation type="submission" date="2020-05" db="EMBL/GenBank/DDBJ databases">
        <title>Complete closed genome sequence of Defluviicoccus vanus.</title>
        <authorList>
            <person name="Bessarab I."/>
            <person name="Arumugam K."/>
            <person name="Maszenan A.M."/>
            <person name="Seviour R.J."/>
            <person name="Williams R.B."/>
        </authorList>
    </citation>
    <scope>NUCLEOTIDE SEQUENCE [LARGE SCALE GENOMIC DNA]</scope>
    <source>
        <strain evidence="2 3">Ben 114</strain>
    </source>
</reference>
<keyword evidence="3" id="KW-1185">Reference proteome</keyword>
<feature type="transmembrane region" description="Helical" evidence="1">
    <location>
        <begin position="120"/>
        <end position="146"/>
    </location>
</feature>
<feature type="transmembrane region" description="Helical" evidence="1">
    <location>
        <begin position="72"/>
        <end position="94"/>
    </location>
</feature>
<evidence type="ECO:0000256" key="1">
    <source>
        <dbReference type="SAM" id="Phobius"/>
    </source>
</evidence>
<dbReference type="AlphaFoldDB" id="A0A7H1N5N9"/>
<feature type="transmembrane region" description="Helical" evidence="1">
    <location>
        <begin position="227"/>
        <end position="249"/>
    </location>
</feature>
<dbReference type="Proteomes" id="UP000516369">
    <property type="component" value="Chromosome"/>
</dbReference>
<gene>
    <name evidence="2" type="ORF">HQ394_19060</name>
</gene>
<evidence type="ECO:0000313" key="2">
    <source>
        <dbReference type="EMBL" id="QNT71025.1"/>
    </source>
</evidence>
<name>A0A7H1N5N9_9PROT</name>